<accession>A0A9X0M8J2</accession>
<dbReference type="Pfam" id="PF00535">
    <property type="entry name" value="Glycos_transf_2"/>
    <property type="match status" value="2"/>
</dbReference>
<dbReference type="SUPFAM" id="SSF53448">
    <property type="entry name" value="Nucleotide-diphospho-sugar transferases"/>
    <property type="match status" value="2"/>
</dbReference>
<feature type="domain" description="Glycosyltransferase 2-like" evidence="4">
    <location>
        <begin position="277"/>
        <end position="380"/>
    </location>
</feature>
<dbReference type="InterPro" id="IPR029044">
    <property type="entry name" value="Nucleotide-diphossugar_trans"/>
</dbReference>
<dbReference type="EMBL" id="LOMO01000285">
    <property type="protein sequence ID" value="KXY25949.1"/>
    <property type="molecule type" value="Genomic_DNA"/>
</dbReference>
<keyword evidence="3 5" id="KW-0808">Transferase</keyword>
<dbReference type="PANTHER" id="PTHR43398:SF1">
    <property type="entry name" value="DOLICHOL-PHOSPHATE MANNOSYLTRANSFERASE SUBUNIT 1"/>
    <property type="match status" value="1"/>
</dbReference>
<evidence type="ECO:0000256" key="1">
    <source>
        <dbReference type="ARBA" id="ARBA00006739"/>
    </source>
</evidence>
<proteinExistence type="inferred from homology"/>
<dbReference type="AlphaFoldDB" id="A0A9X0M8J2"/>
<dbReference type="InterPro" id="IPR001173">
    <property type="entry name" value="Glyco_trans_2-like"/>
</dbReference>
<keyword evidence="2" id="KW-0328">Glycosyltransferase</keyword>
<sequence>MDLSVVIVLGEEKSKLNQILNKVQHIKPIEIIIVADDRMSAIQSIPTFVESNVVVIEEKSKRKAPVHGAKIANGDVVLFLDGEDVIFSVELERFIEPILKKEQDVILNNIDSVCFEKMRVEWPSIAMVYRKIVNDVLGRMDLKYDSMLSMPYAITKKAIEDIGYDILQNPILSQVTLIEKGWRLQSSSAITNTSLNNMLANKTSFYKSELTKLEVYEIKENIKALESWLQRKDDRGNYTDGGRKREIIEQLKKQKNYSRFHKGWGMNSSIYNGKQLSIIIPAQNEESTIKEVILEARKIEPKEIIVVINGSTDQTEVIAKQSGATVIVYEERLGHDVGRAIGAQEATGDILLFIDADFAIPAKDLHPLTQAVADGVDMVLNDLNLNLRFPLYIVSLYKYILNIACNRKDLGVGSTIAVPHAISRKCLEGIGWDTLHTACVAQVKAILEGYKVECVHFVDVMKPNRIRPNEHFATVGHPPAVLRITGDHVEGFSYLLKNRDFKDLF</sequence>
<protein>
    <submittedName>
        <fullName evidence="5">Glycosyl transferase</fullName>
    </submittedName>
</protein>
<reference evidence="5 6" key="1">
    <citation type="submission" date="2015-12" db="EMBL/GenBank/DDBJ databases">
        <title>Bacillus cereus Group isolate.</title>
        <authorList>
            <person name="Kovac J."/>
        </authorList>
    </citation>
    <scope>NUCLEOTIDE SEQUENCE [LARGE SCALE GENOMIC DNA]</scope>
    <source>
        <strain evidence="5 6">FSL K6-0073</strain>
    </source>
</reference>
<comment type="similarity">
    <text evidence="1">Belongs to the glycosyltransferase 2 family.</text>
</comment>
<dbReference type="InterPro" id="IPR039528">
    <property type="entry name" value="DPM1-like"/>
</dbReference>
<evidence type="ECO:0000313" key="6">
    <source>
        <dbReference type="Proteomes" id="UP000075476"/>
    </source>
</evidence>
<dbReference type="FunFam" id="3.90.550.10:FF:000134">
    <property type="entry name" value="Glycosyl transferase family 2"/>
    <property type="match status" value="1"/>
</dbReference>
<feature type="domain" description="Glycosyltransferase 2-like" evidence="4">
    <location>
        <begin position="4"/>
        <end position="130"/>
    </location>
</feature>
<evidence type="ECO:0000313" key="5">
    <source>
        <dbReference type="EMBL" id="KXY25949.1"/>
    </source>
</evidence>
<name>A0A9X0M8J2_BACCE</name>
<organism evidence="5 6">
    <name type="scientific">Bacillus cereus</name>
    <dbReference type="NCBI Taxonomy" id="1396"/>
    <lineage>
        <taxon>Bacteria</taxon>
        <taxon>Bacillati</taxon>
        <taxon>Bacillota</taxon>
        <taxon>Bacilli</taxon>
        <taxon>Bacillales</taxon>
        <taxon>Bacillaceae</taxon>
        <taxon>Bacillus</taxon>
        <taxon>Bacillus cereus group</taxon>
    </lineage>
</organism>
<dbReference type="GO" id="GO:0009247">
    <property type="term" value="P:glycolipid biosynthetic process"/>
    <property type="evidence" value="ECO:0007669"/>
    <property type="project" value="TreeGrafter"/>
</dbReference>
<evidence type="ECO:0000256" key="3">
    <source>
        <dbReference type="ARBA" id="ARBA00022679"/>
    </source>
</evidence>
<gene>
    <name evidence="5" type="ORF">AT268_23430</name>
</gene>
<dbReference type="GO" id="GO:0004582">
    <property type="term" value="F:dolichyl-phosphate beta-D-mannosyltransferase activity"/>
    <property type="evidence" value="ECO:0007669"/>
    <property type="project" value="InterPro"/>
</dbReference>
<evidence type="ECO:0000259" key="4">
    <source>
        <dbReference type="Pfam" id="PF00535"/>
    </source>
</evidence>
<dbReference type="Gene3D" id="3.90.550.10">
    <property type="entry name" value="Spore Coat Polysaccharide Biosynthesis Protein SpsA, Chain A"/>
    <property type="match status" value="2"/>
</dbReference>
<comment type="caution">
    <text evidence="5">The sequence shown here is derived from an EMBL/GenBank/DDBJ whole genome shotgun (WGS) entry which is preliminary data.</text>
</comment>
<dbReference type="GO" id="GO:0016020">
    <property type="term" value="C:membrane"/>
    <property type="evidence" value="ECO:0007669"/>
    <property type="project" value="GOC"/>
</dbReference>
<dbReference type="PANTHER" id="PTHR43398">
    <property type="entry name" value="DOLICHOL-PHOSPHATE MANNOSYLTRANSFERASE SUBUNIT 1"/>
    <property type="match status" value="1"/>
</dbReference>
<evidence type="ECO:0000256" key="2">
    <source>
        <dbReference type="ARBA" id="ARBA00022676"/>
    </source>
</evidence>
<dbReference type="Proteomes" id="UP000075476">
    <property type="component" value="Unassembled WGS sequence"/>
</dbReference>